<feature type="compositionally biased region" description="Basic and acidic residues" evidence="2">
    <location>
        <begin position="144"/>
        <end position="155"/>
    </location>
</feature>
<dbReference type="Proteomes" id="UP001174136">
    <property type="component" value="Unassembled WGS sequence"/>
</dbReference>
<name>A0AA47NU87_MERPO</name>
<dbReference type="AlphaFoldDB" id="A0AA47NU87"/>
<reference evidence="3" key="1">
    <citation type="journal article" date="2023" name="Front. Mar. Sci.">
        <title>A new Merluccius polli reference genome to investigate the effects of global change in West African waters.</title>
        <authorList>
            <person name="Mateo J.L."/>
            <person name="Blanco-Fernandez C."/>
            <person name="Garcia-Vazquez E."/>
            <person name="Machado-Schiaffino G."/>
        </authorList>
    </citation>
    <scope>NUCLEOTIDE SEQUENCE</scope>
    <source>
        <strain evidence="3">C29</strain>
        <tissue evidence="3">Fin</tissue>
    </source>
</reference>
<feature type="compositionally biased region" description="Polar residues" evidence="2">
    <location>
        <begin position="114"/>
        <end position="124"/>
    </location>
</feature>
<proteinExistence type="predicted"/>
<feature type="region of interest" description="Disordered" evidence="2">
    <location>
        <begin position="662"/>
        <end position="691"/>
    </location>
</feature>
<evidence type="ECO:0000256" key="2">
    <source>
        <dbReference type="SAM" id="MobiDB-lite"/>
    </source>
</evidence>
<feature type="region of interest" description="Disordered" evidence="2">
    <location>
        <begin position="80"/>
        <end position="159"/>
    </location>
</feature>
<evidence type="ECO:0000313" key="3">
    <source>
        <dbReference type="EMBL" id="KAK0138756.1"/>
    </source>
</evidence>
<comment type="caution">
    <text evidence="3">The sequence shown here is derived from an EMBL/GenBank/DDBJ whole genome shotgun (WGS) entry which is preliminary data.</text>
</comment>
<evidence type="ECO:0000256" key="1">
    <source>
        <dbReference type="SAM" id="Coils"/>
    </source>
</evidence>
<evidence type="ECO:0000313" key="4">
    <source>
        <dbReference type="Proteomes" id="UP001174136"/>
    </source>
</evidence>
<sequence>MKVFPPGRCGTSQQRPRSGALQPQRYLYVALSCRNVELCIHTSNLETSSDYCERAVGIQGRLEDIQERLDDCRKVCIGGGKTRGTQSQVANHSAEGSNVAEGRQTEGAGGPSVDTYSSEGGTDENTPRSPTNPRTPTNPNNQEPGRRTERKEPGRRQLVKWPKANEVAVWQQLDKYLCVILERSLRGPVETKLNCIGDILYEECRGRFGVVPGKQSAGPKRKGRREREIEQLVMRRRQLRKQWRKASNEEKKGLKPLWEEAKKTLASLRRAERIRKRRRQKEERSCFFKNPFKHARRLLEDKRSGKLDITQSELENHIREQYSDSVRSTPLGSPAPPSFLFDAALPKLSKVAEVVRKARTASAPGPNGIPHKLYKYCPGVLKHLWNRLRVAWKNQVIPSEWQRAVTVLIPKEANSTTISQFRSIALLNVKGKIFFSILAKRLTNYLTSNGYIDTSCQKAAFEIILIGARKMVGGVKLPSGQRLPPVRGYMDDITTILQTAACTTRLLKRIDELVGWARMKIKPSKSRSLSLRKGVRSDHTTFVAGGEEIPLLASQPIRSLGRTYTADLSDRQMAETVRKQLADGLARINQSQLPGKYKVWSYQFILYPRVMWPLKMSDVPSSVVDKMDGLANSSIRKWLGLPRCLSDVGLFSRNMLQPREERDPPLLVKGLQRRAESHGGGRSDKDRAGAP</sequence>
<feature type="compositionally biased region" description="Low complexity" evidence="2">
    <location>
        <begin position="127"/>
        <end position="141"/>
    </location>
</feature>
<feature type="compositionally biased region" description="Basic and acidic residues" evidence="2">
    <location>
        <begin position="673"/>
        <end position="691"/>
    </location>
</feature>
<organism evidence="3 4">
    <name type="scientific">Merluccius polli</name>
    <name type="common">Benguela hake</name>
    <name type="synonym">Merluccius cadenati</name>
    <dbReference type="NCBI Taxonomy" id="89951"/>
    <lineage>
        <taxon>Eukaryota</taxon>
        <taxon>Metazoa</taxon>
        <taxon>Chordata</taxon>
        <taxon>Craniata</taxon>
        <taxon>Vertebrata</taxon>
        <taxon>Euteleostomi</taxon>
        <taxon>Actinopterygii</taxon>
        <taxon>Neopterygii</taxon>
        <taxon>Teleostei</taxon>
        <taxon>Neoteleostei</taxon>
        <taxon>Acanthomorphata</taxon>
        <taxon>Zeiogadaria</taxon>
        <taxon>Gadariae</taxon>
        <taxon>Gadiformes</taxon>
        <taxon>Gadoidei</taxon>
        <taxon>Merlucciidae</taxon>
        <taxon>Merluccius</taxon>
    </lineage>
</organism>
<accession>A0AA47NU87</accession>
<dbReference type="EMBL" id="JAOPHQ010004575">
    <property type="protein sequence ID" value="KAK0138756.1"/>
    <property type="molecule type" value="Genomic_DNA"/>
</dbReference>
<keyword evidence="4" id="KW-1185">Reference proteome</keyword>
<feature type="coiled-coil region" evidence="1">
    <location>
        <begin position="222"/>
        <end position="249"/>
    </location>
</feature>
<keyword evidence="1" id="KW-0175">Coiled coil</keyword>
<protein>
    <submittedName>
        <fullName evidence="3">LINE-1 retrotransposable element ORF2 protein</fullName>
    </submittedName>
</protein>
<dbReference type="PANTHER" id="PTHR19446">
    <property type="entry name" value="REVERSE TRANSCRIPTASES"/>
    <property type="match status" value="1"/>
</dbReference>
<feature type="compositionally biased region" description="Polar residues" evidence="2">
    <location>
        <begin position="83"/>
        <end position="96"/>
    </location>
</feature>
<gene>
    <name evidence="3" type="ORF">N1851_024699</name>
</gene>